<name>A0A1B9XWF4_9FLAO</name>
<protein>
    <submittedName>
        <fullName evidence="1">Uncharacterized protein</fullName>
    </submittedName>
</protein>
<reference evidence="1 2" key="1">
    <citation type="submission" date="2016-06" db="EMBL/GenBank/DDBJ databases">
        <title>Draft Genome Sequence of Tenacibaculum soleae UCD-KL19.</title>
        <authorList>
            <person name="Eisen J.A."/>
            <person name="Coil D.A."/>
            <person name="Lujan K.M."/>
        </authorList>
    </citation>
    <scope>NUCLEOTIDE SEQUENCE [LARGE SCALE GENOMIC DNA]</scope>
    <source>
        <strain evidence="1 2">UCD-KL19</strain>
    </source>
</reference>
<keyword evidence="2" id="KW-1185">Reference proteome</keyword>
<accession>A0A1B9XWF4</accession>
<dbReference type="EMBL" id="MAKX01000043">
    <property type="protein sequence ID" value="OCK41836.1"/>
    <property type="molecule type" value="Genomic_DNA"/>
</dbReference>
<evidence type="ECO:0000313" key="1">
    <source>
        <dbReference type="EMBL" id="OCK41836.1"/>
    </source>
</evidence>
<organism evidence="1 2">
    <name type="scientific">Tenacibaculum soleae</name>
    <dbReference type="NCBI Taxonomy" id="447689"/>
    <lineage>
        <taxon>Bacteria</taxon>
        <taxon>Pseudomonadati</taxon>
        <taxon>Bacteroidota</taxon>
        <taxon>Flavobacteriia</taxon>
        <taxon>Flavobacteriales</taxon>
        <taxon>Flavobacteriaceae</taxon>
        <taxon>Tenacibaculum</taxon>
    </lineage>
</organism>
<dbReference type="OrthoDB" id="9967781at2"/>
<dbReference type="Proteomes" id="UP000093186">
    <property type="component" value="Unassembled WGS sequence"/>
</dbReference>
<proteinExistence type="predicted"/>
<gene>
    <name evidence="1" type="ORF">BA195_13675</name>
</gene>
<sequence>MIEQNLISDLKELFEIGFIKESFYSFIPTENAYSELLVINNKDEFFALSNGNVFVILLLQTDLKIIEKIKDKLNFIFNREKHIVSFEKTEFENEFEKITYINIDNLIEHSIKNGTCENNVFNLKLKSIFSGKTYAQHRI</sequence>
<evidence type="ECO:0000313" key="2">
    <source>
        <dbReference type="Proteomes" id="UP000093186"/>
    </source>
</evidence>
<dbReference type="RefSeq" id="WP_068706521.1">
    <property type="nucleotide sequence ID" value="NZ_MAKX01000043.1"/>
</dbReference>
<dbReference type="STRING" id="447689.BA195_13675"/>
<comment type="caution">
    <text evidence="1">The sequence shown here is derived from an EMBL/GenBank/DDBJ whole genome shotgun (WGS) entry which is preliminary data.</text>
</comment>
<dbReference type="AlphaFoldDB" id="A0A1B9XWF4"/>